<evidence type="ECO:0000313" key="10">
    <source>
        <dbReference type="EMBL" id="MBK0393257.1"/>
    </source>
</evidence>
<dbReference type="EMBL" id="JAEDAO010000001">
    <property type="protein sequence ID" value="MBK0393257.1"/>
    <property type="molecule type" value="Genomic_DNA"/>
</dbReference>
<gene>
    <name evidence="10" type="ORF">I8E28_11705</name>
</gene>
<evidence type="ECO:0000256" key="3">
    <source>
        <dbReference type="ARBA" id="ARBA00012438"/>
    </source>
</evidence>
<evidence type="ECO:0000256" key="4">
    <source>
        <dbReference type="ARBA" id="ARBA00022553"/>
    </source>
</evidence>
<protein>
    <recommendedName>
        <fullName evidence="3">histidine kinase</fullName>
        <ecNumber evidence="3">2.7.13.3</ecNumber>
    </recommendedName>
</protein>
<dbReference type="SMART" id="SM00448">
    <property type="entry name" value="REC"/>
    <property type="match status" value="1"/>
</dbReference>
<evidence type="ECO:0000256" key="2">
    <source>
        <dbReference type="ARBA" id="ARBA00004429"/>
    </source>
</evidence>
<dbReference type="SUPFAM" id="SSF47384">
    <property type="entry name" value="Homodimeric domain of signal transducing histidine kinase"/>
    <property type="match status" value="1"/>
</dbReference>
<dbReference type="SUPFAM" id="SSF55874">
    <property type="entry name" value="ATPase domain of HSP90 chaperone/DNA topoisomerase II/histidine kinase"/>
    <property type="match status" value="1"/>
</dbReference>
<feature type="domain" description="Histidine kinase" evidence="8">
    <location>
        <begin position="321"/>
        <end position="538"/>
    </location>
</feature>
<dbReference type="Gene3D" id="3.40.50.2300">
    <property type="match status" value="1"/>
</dbReference>
<keyword evidence="6" id="KW-0418">Kinase</keyword>
<dbReference type="Pfam" id="PF02518">
    <property type="entry name" value="HATPase_c"/>
    <property type="match status" value="1"/>
</dbReference>
<dbReference type="FunFam" id="3.30.565.10:FF:000006">
    <property type="entry name" value="Sensor histidine kinase WalK"/>
    <property type="match status" value="1"/>
</dbReference>
<dbReference type="AlphaFoldDB" id="A0A934Q279"/>
<organism evidence="10 11">
    <name type="scientific">Ramlibacter algicola</name>
    <dbReference type="NCBI Taxonomy" id="2795217"/>
    <lineage>
        <taxon>Bacteria</taxon>
        <taxon>Pseudomonadati</taxon>
        <taxon>Pseudomonadota</taxon>
        <taxon>Betaproteobacteria</taxon>
        <taxon>Burkholderiales</taxon>
        <taxon>Comamonadaceae</taxon>
        <taxon>Ramlibacter</taxon>
    </lineage>
</organism>
<reference evidence="10" key="1">
    <citation type="submission" date="2020-12" db="EMBL/GenBank/DDBJ databases">
        <title>Ramlibacter sp. nov., isolated from a freshwater alga, Cryptomonas.</title>
        <authorList>
            <person name="Kim H.M."/>
            <person name="Jeon C.O."/>
        </authorList>
    </citation>
    <scope>NUCLEOTIDE SEQUENCE</scope>
    <source>
        <strain evidence="10">CrO1</strain>
    </source>
</reference>
<dbReference type="Pfam" id="PF08447">
    <property type="entry name" value="PAS_3"/>
    <property type="match status" value="1"/>
</dbReference>
<dbReference type="InterPro" id="IPR001789">
    <property type="entry name" value="Sig_transdc_resp-reg_receiver"/>
</dbReference>
<dbReference type="EC" id="2.7.13.3" evidence="3"/>
<dbReference type="Pfam" id="PF00072">
    <property type="entry name" value="Response_reg"/>
    <property type="match status" value="1"/>
</dbReference>
<dbReference type="PROSITE" id="PS50109">
    <property type="entry name" value="HIS_KIN"/>
    <property type="match status" value="1"/>
</dbReference>
<dbReference type="InterPro" id="IPR036890">
    <property type="entry name" value="HATPase_C_sf"/>
</dbReference>
<dbReference type="InterPro" id="IPR035965">
    <property type="entry name" value="PAS-like_dom_sf"/>
</dbReference>
<dbReference type="InterPro" id="IPR001610">
    <property type="entry name" value="PAC"/>
</dbReference>
<dbReference type="InterPro" id="IPR036097">
    <property type="entry name" value="HisK_dim/P_sf"/>
</dbReference>
<dbReference type="InterPro" id="IPR029016">
    <property type="entry name" value="GAF-like_dom_sf"/>
</dbReference>
<dbReference type="SMART" id="SM00086">
    <property type="entry name" value="PAC"/>
    <property type="match status" value="1"/>
</dbReference>
<keyword evidence="11" id="KW-1185">Reference proteome</keyword>
<dbReference type="SMART" id="SM00387">
    <property type="entry name" value="HATPase_c"/>
    <property type="match status" value="1"/>
</dbReference>
<dbReference type="Proteomes" id="UP000617041">
    <property type="component" value="Unassembled WGS sequence"/>
</dbReference>
<evidence type="ECO:0000259" key="9">
    <source>
        <dbReference type="PROSITE" id="PS50110"/>
    </source>
</evidence>
<comment type="subcellular location">
    <subcellularLocation>
        <location evidence="2">Cell inner membrane</location>
        <topology evidence="2">Multi-pass membrane protein</topology>
    </subcellularLocation>
</comment>
<feature type="domain" description="Response regulatory" evidence="9">
    <location>
        <begin position="560"/>
        <end position="676"/>
    </location>
</feature>
<dbReference type="SUPFAM" id="SSF55781">
    <property type="entry name" value="GAF domain-like"/>
    <property type="match status" value="1"/>
</dbReference>
<dbReference type="InterPro" id="IPR000014">
    <property type="entry name" value="PAS"/>
</dbReference>
<feature type="modified residue" description="4-aspartylphosphate" evidence="7">
    <location>
        <position position="609"/>
    </location>
</feature>
<dbReference type="Gene3D" id="3.30.565.10">
    <property type="entry name" value="Histidine kinase-like ATPase, C-terminal domain"/>
    <property type="match status" value="1"/>
</dbReference>
<dbReference type="SUPFAM" id="SSF52172">
    <property type="entry name" value="CheY-like"/>
    <property type="match status" value="1"/>
</dbReference>
<evidence type="ECO:0000256" key="7">
    <source>
        <dbReference type="PROSITE-ProRule" id="PRU00169"/>
    </source>
</evidence>
<evidence type="ECO:0000256" key="5">
    <source>
        <dbReference type="ARBA" id="ARBA00022679"/>
    </source>
</evidence>
<dbReference type="SMART" id="SM00388">
    <property type="entry name" value="HisKA"/>
    <property type="match status" value="1"/>
</dbReference>
<dbReference type="Gene3D" id="3.30.450.40">
    <property type="match status" value="1"/>
</dbReference>
<evidence type="ECO:0000256" key="1">
    <source>
        <dbReference type="ARBA" id="ARBA00000085"/>
    </source>
</evidence>
<dbReference type="CDD" id="cd17580">
    <property type="entry name" value="REC_2_DhkD-like"/>
    <property type="match status" value="1"/>
</dbReference>
<dbReference type="NCBIfam" id="TIGR00229">
    <property type="entry name" value="sensory_box"/>
    <property type="match status" value="1"/>
</dbReference>
<dbReference type="Pfam" id="PF00512">
    <property type="entry name" value="HisKA"/>
    <property type="match status" value="1"/>
</dbReference>
<dbReference type="InterPro" id="IPR003594">
    <property type="entry name" value="HATPase_dom"/>
</dbReference>
<dbReference type="SUPFAM" id="SSF55785">
    <property type="entry name" value="PYP-like sensor domain (PAS domain)"/>
    <property type="match status" value="1"/>
</dbReference>
<dbReference type="PROSITE" id="PS50110">
    <property type="entry name" value="RESPONSE_REGULATORY"/>
    <property type="match status" value="1"/>
</dbReference>
<dbReference type="RefSeq" id="WP_200788236.1">
    <property type="nucleotide sequence ID" value="NZ_JAEDAO010000001.1"/>
</dbReference>
<proteinExistence type="predicted"/>
<dbReference type="InterPro" id="IPR011006">
    <property type="entry name" value="CheY-like_superfamily"/>
</dbReference>
<dbReference type="Gene3D" id="3.30.450.20">
    <property type="entry name" value="PAS domain"/>
    <property type="match status" value="1"/>
</dbReference>
<dbReference type="Gene3D" id="1.10.287.130">
    <property type="match status" value="1"/>
</dbReference>
<name>A0A934Q279_9BURK</name>
<comment type="catalytic activity">
    <reaction evidence="1">
        <text>ATP + protein L-histidine = ADP + protein N-phospho-L-histidine.</text>
        <dbReference type="EC" id="2.7.13.3"/>
    </reaction>
</comment>
<dbReference type="PANTHER" id="PTHR43547:SF2">
    <property type="entry name" value="HYBRID SIGNAL TRANSDUCTION HISTIDINE KINASE C"/>
    <property type="match status" value="1"/>
</dbReference>
<dbReference type="CDD" id="cd00130">
    <property type="entry name" value="PAS"/>
    <property type="match status" value="1"/>
</dbReference>
<dbReference type="InterPro" id="IPR005467">
    <property type="entry name" value="His_kinase_dom"/>
</dbReference>
<comment type="caution">
    <text evidence="10">The sequence shown here is derived from an EMBL/GenBank/DDBJ whole genome shotgun (WGS) entry which is preliminary data.</text>
</comment>
<dbReference type="GO" id="GO:0005886">
    <property type="term" value="C:plasma membrane"/>
    <property type="evidence" value="ECO:0007669"/>
    <property type="project" value="UniProtKB-SubCell"/>
</dbReference>
<evidence type="ECO:0000259" key="8">
    <source>
        <dbReference type="PROSITE" id="PS50109"/>
    </source>
</evidence>
<keyword evidence="4 7" id="KW-0597">Phosphoprotein</keyword>
<accession>A0A934Q279</accession>
<dbReference type="Pfam" id="PF01590">
    <property type="entry name" value="GAF"/>
    <property type="match status" value="1"/>
</dbReference>
<evidence type="ECO:0000313" key="11">
    <source>
        <dbReference type="Proteomes" id="UP000617041"/>
    </source>
</evidence>
<dbReference type="InterPro" id="IPR003018">
    <property type="entry name" value="GAF"/>
</dbReference>
<dbReference type="SMART" id="SM00065">
    <property type="entry name" value="GAF"/>
    <property type="match status" value="1"/>
</dbReference>
<dbReference type="PANTHER" id="PTHR43547">
    <property type="entry name" value="TWO-COMPONENT HISTIDINE KINASE"/>
    <property type="match status" value="1"/>
</dbReference>
<evidence type="ECO:0000256" key="6">
    <source>
        <dbReference type="ARBA" id="ARBA00022777"/>
    </source>
</evidence>
<dbReference type="GO" id="GO:0000155">
    <property type="term" value="F:phosphorelay sensor kinase activity"/>
    <property type="evidence" value="ECO:0007669"/>
    <property type="project" value="InterPro"/>
</dbReference>
<dbReference type="CDD" id="cd00082">
    <property type="entry name" value="HisKA"/>
    <property type="match status" value="1"/>
</dbReference>
<dbReference type="InterPro" id="IPR004358">
    <property type="entry name" value="Sig_transdc_His_kin-like_C"/>
</dbReference>
<dbReference type="PRINTS" id="PR00344">
    <property type="entry name" value="BCTRLSENSOR"/>
</dbReference>
<sequence length="681" mass="74356">MSEPDIQPDTGLRAVPAAYGDVSTSHSTSFVWATDGHGQVHRPVPSWGEFTGQAYDEYAGNGWLDAVHPDDRARVARDWQACVRAGHSIELAYRLRRHDGQYRQIRAHGAAMIADGQVCEWFGVCVDITASLQGAVALRQSEERFRFLDRLGQATRTLTDATEVMQATARLLGEYLGATRCAYADVEADGNTFTIRSDWSAPGVPSSVGVYSLDLFGPHAAAGLRRGEQVVVCDVDDLGEDGGARMFKSIGIRAVMCTGLVKDGRLAAMMAVHQATPRAWTAREAALVQDVVDRCWAHIERVRDNAMLREQDRRKDEFLATLAHELRNPLAPIKYAVSMMRLAPEPASNQRAQAVIDRQVSQMSRLIDDLLDLSRINLGLINLQREPVRLRTLVERAVETVRPAIQSARHELSVRCPDDKLLLNADPARIIQVIGNLLNNAAKYTPDGGRIEVCAEERDGVARIVVRDNGIGIPLDQQAKLFQMFSQLDHGAARGKGGLGVGLALVQRIVQMHGGRVHVRSDGQDEGTTVAVELPLPEQAAPSERADVVLDGESVPSGRRVLVVEDNRDGLETLLALLDMLGYEVAGAADGREAIERAREFQPHVVLLDLGLPVMDGLQVARALRQDDALSDVYIAALTGWGAESDRRRTAEAGFDAHLTKPVELASLEEVLARSAARAQP</sequence>
<keyword evidence="5" id="KW-0808">Transferase</keyword>
<dbReference type="InterPro" id="IPR003661">
    <property type="entry name" value="HisK_dim/P_dom"/>
</dbReference>
<dbReference type="InterPro" id="IPR013655">
    <property type="entry name" value="PAS_fold_3"/>
</dbReference>